<protein>
    <submittedName>
        <fullName evidence="2">Uncharacterized protein</fullName>
    </submittedName>
</protein>
<keyword evidence="3" id="KW-1185">Reference proteome</keyword>
<organism evidence="2 3">
    <name type="scientific">Actinomadura namibiensis</name>
    <dbReference type="NCBI Taxonomy" id="182080"/>
    <lineage>
        <taxon>Bacteria</taxon>
        <taxon>Bacillati</taxon>
        <taxon>Actinomycetota</taxon>
        <taxon>Actinomycetes</taxon>
        <taxon>Streptosporangiales</taxon>
        <taxon>Thermomonosporaceae</taxon>
        <taxon>Actinomadura</taxon>
    </lineage>
</organism>
<evidence type="ECO:0000313" key="2">
    <source>
        <dbReference type="EMBL" id="MBA8956023.1"/>
    </source>
</evidence>
<feature type="region of interest" description="Disordered" evidence="1">
    <location>
        <begin position="20"/>
        <end position="48"/>
    </location>
</feature>
<dbReference type="RefSeq" id="WP_182847977.1">
    <property type="nucleotide sequence ID" value="NZ_BAAALP010000080.1"/>
</dbReference>
<dbReference type="Proteomes" id="UP000572680">
    <property type="component" value="Unassembled WGS sequence"/>
</dbReference>
<dbReference type="AlphaFoldDB" id="A0A7W3QR54"/>
<evidence type="ECO:0000256" key="1">
    <source>
        <dbReference type="SAM" id="MobiDB-lite"/>
    </source>
</evidence>
<dbReference type="EMBL" id="JACJIA010000014">
    <property type="protein sequence ID" value="MBA8956023.1"/>
    <property type="molecule type" value="Genomic_DNA"/>
</dbReference>
<reference evidence="2 3" key="1">
    <citation type="submission" date="2020-08" db="EMBL/GenBank/DDBJ databases">
        <title>Genomic Encyclopedia of Type Strains, Phase IV (KMG-IV): sequencing the most valuable type-strain genomes for metagenomic binning, comparative biology and taxonomic classification.</title>
        <authorList>
            <person name="Goeker M."/>
        </authorList>
    </citation>
    <scope>NUCLEOTIDE SEQUENCE [LARGE SCALE GENOMIC DNA]</scope>
    <source>
        <strain evidence="2 3">DSM 44197</strain>
    </source>
</reference>
<accession>A0A7W3QR54</accession>
<name>A0A7W3QR54_ACTNM</name>
<evidence type="ECO:0000313" key="3">
    <source>
        <dbReference type="Proteomes" id="UP000572680"/>
    </source>
</evidence>
<gene>
    <name evidence="2" type="ORF">HNR61_007705</name>
</gene>
<sequence length="48" mass="5281">MRSVKGGKAKASYRFAGRSWTMGLPHRQDRPPPARPVFATGQAGGQRR</sequence>
<comment type="caution">
    <text evidence="2">The sequence shown here is derived from an EMBL/GenBank/DDBJ whole genome shotgun (WGS) entry which is preliminary data.</text>
</comment>
<proteinExistence type="predicted"/>